<keyword evidence="3" id="KW-1185">Reference proteome</keyword>
<name>A0ABY7DH53_MYAAR</name>
<organism evidence="2 3">
    <name type="scientific">Mya arenaria</name>
    <name type="common">Soft-shell clam</name>
    <dbReference type="NCBI Taxonomy" id="6604"/>
    <lineage>
        <taxon>Eukaryota</taxon>
        <taxon>Metazoa</taxon>
        <taxon>Spiralia</taxon>
        <taxon>Lophotrochozoa</taxon>
        <taxon>Mollusca</taxon>
        <taxon>Bivalvia</taxon>
        <taxon>Autobranchia</taxon>
        <taxon>Heteroconchia</taxon>
        <taxon>Euheterodonta</taxon>
        <taxon>Imparidentia</taxon>
        <taxon>Neoheterodontei</taxon>
        <taxon>Myida</taxon>
        <taxon>Myoidea</taxon>
        <taxon>Myidae</taxon>
        <taxon>Mya</taxon>
    </lineage>
</organism>
<dbReference type="EMBL" id="CP111013">
    <property type="protein sequence ID" value="WAQ95946.1"/>
    <property type="molecule type" value="Genomic_DNA"/>
</dbReference>
<feature type="signal peptide" evidence="1">
    <location>
        <begin position="1"/>
        <end position="21"/>
    </location>
</feature>
<feature type="non-terminal residue" evidence="2">
    <location>
        <position position="1"/>
    </location>
</feature>
<dbReference type="Proteomes" id="UP001164746">
    <property type="component" value="Chromosome 2"/>
</dbReference>
<reference evidence="2" key="1">
    <citation type="submission" date="2022-11" db="EMBL/GenBank/DDBJ databases">
        <title>Centuries of genome instability and evolution in soft-shell clam transmissible cancer (bioRxiv).</title>
        <authorList>
            <person name="Hart S.F.M."/>
            <person name="Yonemitsu M.A."/>
            <person name="Giersch R.M."/>
            <person name="Beal B.F."/>
            <person name="Arriagada G."/>
            <person name="Davis B.W."/>
            <person name="Ostrander E.A."/>
            <person name="Goff S.P."/>
            <person name="Metzger M.J."/>
        </authorList>
    </citation>
    <scope>NUCLEOTIDE SEQUENCE</scope>
    <source>
        <strain evidence="2">MELC-2E11</strain>
        <tissue evidence="2">Siphon/mantle</tissue>
    </source>
</reference>
<proteinExistence type="predicted"/>
<evidence type="ECO:0000313" key="3">
    <source>
        <dbReference type="Proteomes" id="UP001164746"/>
    </source>
</evidence>
<feature type="chain" id="PRO_5047273382" evidence="1">
    <location>
        <begin position="22"/>
        <end position="730"/>
    </location>
</feature>
<evidence type="ECO:0000256" key="1">
    <source>
        <dbReference type="SAM" id="SignalP"/>
    </source>
</evidence>
<dbReference type="Gene3D" id="2.60.120.260">
    <property type="entry name" value="Galactose-binding domain-like"/>
    <property type="match status" value="1"/>
</dbReference>
<protein>
    <submittedName>
        <fullName evidence="2">Uncharacterized protein</fullName>
    </submittedName>
</protein>
<sequence>MRGFLWILLLALSGLISPAQSGTFTLELEQYALSELRMPRSAASGNFTVLLKQGQKVQMEICVHEVTHMSIRNVVYSNDGNVDSVGVSIDGQHAGSFVTTYLSENGNAWNKFKSTGPLSAKVKLDIGRHTITFEAMLTDPWGVEIDNVVLLFDDDRLQYSDLVCNLYCFDIKYDDVPRMDSIPSGRFVQKSVSTQCSEQDNIKIEVYHETAQDFDITATLPKYQSFANNREPDYSQCVLPSPYWVFKDKVISPSTAETTYVNSSLKFSGTHSSVDVNVDFSFKKITPSREVDERLMSTNLYIKLRNLPRENVKIKPEYMQGGRWLALVELMFTPFSAEQTWLIPAHTWSPTSVNKIRLVVQPGQQQVVFDTIRLDARRPRDETIELYASANVVYQGVRLGFWQHWKEHPASMTVSVQNGSQPVEYSRVDSIRVYAKVPWTGGYAQVLVLFQDGRTRIQTVTPHGLDNIPFGASVNIGQPQNTSEHRPYSPISHVSIDPKSNRLVLRYYNGNQATLEFETSFIGTRLKVRDINFKSSRVTLPIMTFRSMWVSDGHSDTDHVTFNGDISRHISSNWTELYGISAVFFRKSRTSCTKGLGFWKHWNEQRAFMTIGVQDGGHSADNTRVDSVFAMVPWTSGFAQALVLLKAGQTRIQTVTHYGLDPIPSGASITNATRLRWSSKPHTLEPDLKTSTSRVIHQIKTFCSMWVSDRQADTDHVTINGDISRHIISN</sequence>
<keyword evidence="1" id="KW-0732">Signal</keyword>
<accession>A0ABY7DH53</accession>
<evidence type="ECO:0000313" key="2">
    <source>
        <dbReference type="EMBL" id="WAQ95946.1"/>
    </source>
</evidence>
<gene>
    <name evidence="2" type="ORF">MAR_028636</name>
</gene>